<evidence type="ECO:0000259" key="2">
    <source>
        <dbReference type="PROSITE" id="PS50158"/>
    </source>
</evidence>
<dbReference type="InterPro" id="IPR001878">
    <property type="entry name" value="Znf_CCHC"/>
</dbReference>
<dbReference type="Pfam" id="PF03732">
    <property type="entry name" value="Retrotrans_gag"/>
    <property type="match status" value="1"/>
</dbReference>
<organism evidence="3">
    <name type="scientific">Sesamum radiatum</name>
    <name type="common">Black benniseed</name>
    <dbReference type="NCBI Taxonomy" id="300843"/>
    <lineage>
        <taxon>Eukaryota</taxon>
        <taxon>Viridiplantae</taxon>
        <taxon>Streptophyta</taxon>
        <taxon>Embryophyta</taxon>
        <taxon>Tracheophyta</taxon>
        <taxon>Spermatophyta</taxon>
        <taxon>Magnoliopsida</taxon>
        <taxon>eudicotyledons</taxon>
        <taxon>Gunneridae</taxon>
        <taxon>Pentapetalae</taxon>
        <taxon>asterids</taxon>
        <taxon>lamiids</taxon>
        <taxon>Lamiales</taxon>
        <taxon>Pedaliaceae</taxon>
        <taxon>Sesamum</taxon>
    </lineage>
</organism>
<name>A0AAW2PJB3_SESRA</name>
<keyword evidence="1" id="KW-0479">Metal-binding</keyword>
<accession>A0AAW2PJB3</accession>
<dbReference type="PANTHER" id="PTHR34482">
    <property type="entry name" value="DNA DAMAGE-INDUCIBLE PROTEIN 1-LIKE"/>
    <property type="match status" value="1"/>
</dbReference>
<dbReference type="SMART" id="SM00343">
    <property type="entry name" value="ZnF_C2HC"/>
    <property type="match status" value="1"/>
</dbReference>
<keyword evidence="1" id="KW-0862">Zinc</keyword>
<proteinExistence type="predicted"/>
<reference evidence="3" key="2">
    <citation type="journal article" date="2024" name="Plant">
        <title>Genomic evolution and insights into agronomic trait innovations of Sesamum species.</title>
        <authorList>
            <person name="Miao H."/>
            <person name="Wang L."/>
            <person name="Qu L."/>
            <person name="Liu H."/>
            <person name="Sun Y."/>
            <person name="Le M."/>
            <person name="Wang Q."/>
            <person name="Wei S."/>
            <person name="Zheng Y."/>
            <person name="Lin W."/>
            <person name="Duan Y."/>
            <person name="Cao H."/>
            <person name="Xiong S."/>
            <person name="Wang X."/>
            <person name="Wei L."/>
            <person name="Li C."/>
            <person name="Ma Q."/>
            <person name="Ju M."/>
            <person name="Zhao R."/>
            <person name="Li G."/>
            <person name="Mu C."/>
            <person name="Tian Q."/>
            <person name="Mei H."/>
            <person name="Zhang T."/>
            <person name="Gao T."/>
            <person name="Zhang H."/>
        </authorList>
    </citation>
    <scope>NUCLEOTIDE SEQUENCE</scope>
    <source>
        <strain evidence="3">G02</strain>
    </source>
</reference>
<dbReference type="AlphaFoldDB" id="A0AAW2PJB3"/>
<protein>
    <recommendedName>
        <fullName evidence="2">CCHC-type domain-containing protein</fullName>
    </recommendedName>
</protein>
<dbReference type="Gene3D" id="4.10.60.10">
    <property type="entry name" value="Zinc finger, CCHC-type"/>
    <property type="match status" value="1"/>
</dbReference>
<evidence type="ECO:0000313" key="3">
    <source>
        <dbReference type="EMBL" id="KAL0355103.1"/>
    </source>
</evidence>
<gene>
    <name evidence="3" type="ORF">Sradi_3957200</name>
</gene>
<dbReference type="EMBL" id="JACGWJ010000017">
    <property type="protein sequence ID" value="KAL0355103.1"/>
    <property type="molecule type" value="Genomic_DNA"/>
</dbReference>
<keyword evidence="1" id="KW-0863">Zinc-finger</keyword>
<dbReference type="PANTHER" id="PTHR34482:SF49">
    <property type="entry name" value="RETROTRANSPOSON GAG DOMAIN-CONTAINING PROTEIN"/>
    <property type="match status" value="1"/>
</dbReference>
<reference evidence="3" key="1">
    <citation type="submission" date="2020-06" db="EMBL/GenBank/DDBJ databases">
        <authorList>
            <person name="Li T."/>
            <person name="Hu X."/>
            <person name="Zhang T."/>
            <person name="Song X."/>
            <person name="Zhang H."/>
            <person name="Dai N."/>
            <person name="Sheng W."/>
            <person name="Hou X."/>
            <person name="Wei L."/>
        </authorList>
    </citation>
    <scope>NUCLEOTIDE SEQUENCE</scope>
    <source>
        <strain evidence="3">G02</strain>
        <tissue evidence="3">Leaf</tissue>
    </source>
</reference>
<dbReference type="Pfam" id="PF00098">
    <property type="entry name" value="zf-CCHC"/>
    <property type="match status" value="1"/>
</dbReference>
<dbReference type="InterPro" id="IPR036875">
    <property type="entry name" value="Znf_CCHC_sf"/>
</dbReference>
<feature type="domain" description="CCHC-type" evidence="2">
    <location>
        <begin position="344"/>
        <end position="358"/>
    </location>
</feature>
<comment type="caution">
    <text evidence="3">The sequence shown here is derived from an EMBL/GenBank/DDBJ whole genome shotgun (WGS) entry which is preliminary data.</text>
</comment>
<dbReference type="SUPFAM" id="SSF57756">
    <property type="entry name" value="Retrovirus zinc finger-like domains"/>
    <property type="match status" value="1"/>
</dbReference>
<dbReference type="PROSITE" id="PS50158">
    <property type="entry name" value="ZF_CCHC"/>
    <property type="match status" value="1"/>
</dbReference>
<dbReference type="InterPro" id="IPR005162">
    <property type="entry name" value="Retrotrans_gag_dom"/>
</dbReference>
<evidence type="ECO:0000256" key="1">
    <source>
        <dbReference type="PROSITE-ProRule" id="PRU00047"/>
    </source>
</evidence>
<dbReference type="GO" id="GO:0008270">
    <property type="term" value="F:zinc ion binding"/>
    <property type="evidence" value="ECO:0007669"/>
    <property type="project" value="UniProtKB-KW"/>
</dbReference>
<sequence length="365" mass="41609">MEASGEKVVGPTESLESVQGHDHALEHQGLEAQNRNVPQSETNLFMQQFLEIIQRMVPPPQPQPQPHDLVIDKNYEIVRRQGANVFAGTTDPTKAEEWLRNTERVLDRIKCTSEQKLRYIVSLLEKDALDWWESVPGSKNRPISLTWNDFLREFSDKYTLPVYRNRKKVEFLELKQNDLSVADYELQFVRLSKYAPEEMSTDELRRDRFERGLRLEIREKIAIKPPNYSALLEAALRAEETFLERSSVEAKRKKLTSNLNLTSGQSGALSFNGSGSQRGWYRGRGMGQSSRSPLLSSNRGGSLSVGFGVRQGSTRSLSGRSIPFCANCGRKHSGECWEVQLIVCYHCHQPGHIIRNCPTWRDDAS</sequence>
<dbReference type="GO" id="GO:0003676">
    <property type="term" value="F:nucleic acid binding"/>
    <property type="evidence" value="ECO:0007669"/>
    <property type="project" value="InterPro"/>
</dbReference>